<feature type="region of interest" description="Disordered" evidence="4">
    <location>
        <begin position="362"/>
        <end position="422"/>
    </location>
</feature>
<feature type="compositionally biased region" description="Low complexity" evidence="4">
    <location>
        <begin position="741"/>
        <end position="759"/>
    </location>
</feature>
<feature type="compositionally biased region" description="Pro residues" evidence="4">
    <location>
        <begin position="436"/>
        <end position="445"/>
    </location>
</feature>
<feature type="region of interest" description="Disordered" evidence="4">
    <location>
        <begin position="435"/>
        <end position="475"/>
    </location>
</feature>
<dbReference type="GO" id="GO:0006887">
    <property type="term" value="P:exocytosis"/>
    <property type="evidence" value="ECO:0007669"/>
    <property type="project" value="TreeGrafter"/>
</dbReference>
<sequence length="1203" mass="130606">MVDTPEPATSPAPSVNGVIAKATGPSSHHQTASEADAQEMVIKSLRAQIQDLFSQVTQLNGKLVKSYDRVSDLEDDLHVASAQGRQASLKISQLELERTQHLSALNTGLLVEKANVTAELTRLMERATEEAAQRGQAETAKANIEKDLDDLSATLFAQANTMVAEARYAQATSERRVEQAETALKGAEEMVGMMQHQMQEMQFEKDEAERKAQEIAVLMGKGKWVDRRRESASTFTKEKRLLSSHLPYQEFLLFVAHLRSVHPSSPSPPAMTTLLPMAFLARLSSEDSEPTVRLDLAPSLNWLSRRSVLAAIHTGQLTIEPMSSSALLSESSSTTSNIPGLNSSNNNISCALCGTPIFSNPDAHSHRHAPPPTHPSLSNGGNSWSASLKKTLTYTTPNGSPTPPPRSLSRPPPPPAHNDSSAPYPPQIYIFRIATPLPPPQPMNPPTRTASPSPFLPNVGSSRAAAAAAAPQQTSNTLSNLSLNALTQSASAATTMYPLCTSGWCLARLRTTCTLWSFVRTGVIERVWEEEMPNILPTPAPAGDAGTGPPPVPPRRRGLWGMASKLGERAASWSGDSAKEKKTEEKRLPVPPPVHPTISAPSRSTTPRAAVAEAKREAHVPSPPPVPAPALPDPHPEPAAPAPAAVVTLKAEEMKQKRMSAHQVPLPDSRPGTPIIEASVPPVAVSTADATTPAAPAPGAGALHLFLAVLRRDALCLPPPGAPSTAAEPPSPAHPIVPGGAEPAKAAASEAPAATEPAAVNEGSKTTPPEAVETTAEGPVAATEETKTEDPLRPQTPSWKQLRNLLRRSKKVTEREVEEPVAHGHLDEDPEEEKKDENDREAYIGDVTWEERTWKELPAPATLAQDIAGVKEFVARQVAKNRNVVLVTSGGTTVPLELNVVRFLDNFSAGTRGATSAEYFLKAGYAVIFMHRQFSLQPFSRHYSHSTNPFLDFLAVEEETVGITADKRADADLLGVLTAYKRVQAAGTLHTITFVTVNDYLWLLRSVSQELSVLRHRAMYYLAAAVSDFFLPRQKMSEHKIQSGKGSLHIEMDQVPKILKPMVEEWTRDGYIVSFKLETEERLLIPKARAALERYGHQVVIGNELHTRKWQVIFVERKRKPLPPLPPGAEEEQAELPTRPHLPKHPPPPLKSHADDEESMTFVESWLRIPLATPTAATTDVKEIEEDIVAELVRRHTVWIDGA</sequence>
<dbReference type="InterPro" id="IPR007085">
    <property type="entry name" value="DNA/pantothenate-metab_flavo_C"/>
</dbReference>
<dbReference type="Pfam" id="PF04127">
    <property type="entry name" value="DFP"/>
    <property type="match status" value="1"/>
</dbReference>
<evidence type="ECO:0000259" key="6">
    <source>
        <dbReference type="Pfam" id="PF06428"/>
    </source>
</evidence>
<protein>
    <submittedName>
        <fullName evidence="7">Rab guanine nucleotide exchange factor SEC2</fullName>
    </submittedName>
</protein>
<dbReference type="PANTHER" id="PTHR14430">
    <property type="entry name" value="RABIN3-RELATED"/>
    <property type="match status" value="1"/>
</dbReference>
<evidence type="ECO:0000259" key="5">
    <source>
        <dbReference type="Pfam" id="PF04127"/>
    </source>
</evidence>
<reference evidence="7" key="1">
    <citation type="submission" date="2020-05" db="EMBL/GenBank/DDBJ databases">
        <title>Mycena genomes resolve the evolution of fungal bioluminescence.</title>
        <authorList>
            <person name="Tsai I.J."/>
        </authorList>
    </citation>
    <scope>NUCLEOTIDE SEQUENCE</scope>
    <source>
        <strain evidence="7">160909Yilan</strain>
    </source>
</reference>
<dbReference type="GO" id="GO:0015937">
    <property type="term" value="P:coenzyme A biosynthetic process"/>
    <property type="evidence" value="ECO:0007669"/>
    <property type="project" value="UniProtKB-ARBA"/>
</dbReference>
<dbReference type="EMBL" id="JACAZH010000013">
    <property type="protein sequence ID" value="KAF7351404.1"/>
    <property type="molecule type" value="Genomic_DNA"/>
</dbReference>
<feature type="domain" description="DNA/pantothenate metabolism flavoprotein C-terminal" evidence="5">
    <location>
        <begin position="1014"/>
        <end position="1107"/>
    </location>
</feature>
<feature type="region of interest" description="Disordered" evidence="4">
    <location>
        <begin position="1"/>
        <end position="32"/>
    </location>
</feature>
<dbReference type="InterPro" id="IPR009449">
    <property type="entry name" value="Sec2_N"/>
</dbReference>
<feature type="coiled-coil region" evidence="3">
    <location>
        <begin position="134"/>
        <end position="218"/>
    </location>
</feature>
<dbReference type="InterPro" id="IPR035929">
    <property type="entry name" value="CoaB-like_sf"/>
</dbReference>
<evidence type="ECO:0000256" key="3">
    <source>
        <dbReference type="SAM" id="Coils"/>
    </source>
</evidence>
<feature type="compositionally biased region" description="Pro residues" evidence="4">
    <location>
        <begin position="621"/>
        <end position="641"/>
    </location>
</feature>
<feature type="compositionally biased region" description="Basic and acidic residues" evidence="4">
    <location>
        <begin position="577"/>
        <end position="588"/>
    </location>
</feature>
<proteinExistence type="inferred from homology"/>
<evidence type="ECO:0000256" key="4">
    <source>
        <dbReference type="SAM" id="MobiDB-lite"/>
    </source>
</evidence>
<comment type="similarity">
    <text evidence="1">Belongs to the PPC synthetase family.</text>
</comment>
<evidence type="ECO:0000256" key="1">
    <source>
        <dbReference type="ARBA" id="ARBA00005703"/>
    </source>
</evidence>
<feature type="compositionally biased region" description="Basic and acidic residues" evidence="4">
    <location>
        <begin position="811"/>
        <end position="841"/>
    </location>
</feature>
<dbReference type="Gene3D" id="6.10.140.910">
    <property type="match status" value="1"/>
</dbReference>
<feature type="compositionally biased region" description="Low complexity" evidence="4">
    <location>
        <begin position="464"/>
        <end position="475"/>
    </location>
</feature>
<feature type="region of interest" description="Disordered" evidence="4">
    <location>
        <begin position="720"/>
        <end position="841"/>
    </location>
</feature>
<gene>
    <name evidence="7" type="ORF">MSAN_01572200</name>
</gene>
<feature type="compositionally biased region" description="Pro residues" evidence="4">
    <location>
        <begin position="400"/>
        <end position="416"/>
    </location>
</feature>
<dbReference type="GO" id="GO:0003824">
    <property type="term" value="F:catalytic activity"/>
    <property type="evidence" value="ECO:0007669"/>
    <property type="project" value="UniProtKB-ARBA"/>
</dbReference>
<comment type="caution">
    <text evidence="7">The sequence shown here is derived from an EMBL/GenBank/DDBJ whole genome shotgun (WGS) entry which is preliminary data.</text>
</comment>
<feature type="compositionally biased region" description="Low complexity" evidence="4">
    <location>
        <begin position="766"/>
        <end position="777"/>
    </location>
</feature>
<dbReference type="Proteomes" id="UP000623467">
    <property type="component" value="Unassembled WGS sequence"/>
</dbReference>
<name>A0A8H6Y2W1_9AGAR</name>
<evidence type="ECO:0000256" key="2">
    <source>
        <dbReference type="ARBA" id="ARBA00023054"/>
    </source>
</evidence>
<feature type="region of interest" description="Disordered" evidence="4">
    <location>
        <begin position="1121"/>
        <end position="1157"/>
    </location>
</feature>
<accession>A0A8H6Y2W1</accession>
<feature type="region of interest" description="Disordered" evidence="4">
    <location>
        <begin position="568"/>
        <end position="641"/>
    </location>
</feature>
<dbReference type="GO" id="GO:0005085">
    <property type="term" value="F:guanyl-nucleotide exchange factor activity"/>
    <property type="evidence" value="ECO:0007669"/>
    <property type="project" value="InterPro"/>
</dbReference>
<evidence type="ECO:0000313" key="7">
    <source>
        <dbReference type="EMBL" id="KAF7351404.1"/>
    </source>
</evidence>
<dbReference type="InterPro" id="IPR040351">
    <property type="entry name" value="RAB3IL/RAB3IP/Sec2"/>
</dbReference>
<dbReference type="CDD" id="cd21044">
    <property type="entry name" value="Rab11BD_RAB3IP_like"/>
    <property type="match status" value="1"/>
</dbReference>
<dbReference type="Pfam" id="PF06428">
    <property type="entry name" value="Sec2p"/>
    <property type="match status" value="1"/>
</dbReference>
<feature type="compositionally biased region" description="Polar residues" evidence="4">
    <location>
        <begin position="375"/>
        <end position="399"/>
    </location>
</feature>
<organism evidence="7 8">
    <name type="scientific">Mycena sanguinolenta</name>
    <dbReference type="NCBI Taxonomy" id="230812"/>
    <lineage>
        <taxon>Eukaryota</taxon>
        <taxon>Fungi</taxon>
        <taxon>Dikarya</taxon>
        <taxon>Basidiomycota</taxon>
        <taxon>Agaricomycotina</taxon>
        <taxon>Agaricomycetes</taxon>
        <taxon>Agaricomycetidae</taxon>
        <taxon>Agaricales</taxon>
        <taxon>Marasmiineae</taxon>
        <taxon>Mycenaceae</taxon>
        <taxon>Mycena</taxon>
    </lineage>
</organism>
<dbReference type="OrthoDB" id="1748564at2759"/>
<feature type="domain" description="GDP/GTP exchange factor Sec2 N-terminal" evidence="6">
    <location>
        <begin position="71"/>
        <end position="201"/>
    </location>
</feature>
<keyword evidence="2 3" id="KW-0175">Coiled coil</keyword>
<dbReference type="AlphaFoldDB" id="A0A8H6Y2W1"/>
<dbReference type="GO" id="GO:0051286">
    <property type="term" value="C:cell tip"/>
    <property type="evidence" value="ECO:0007669"/>
    <property type="project" value="TreeGrafter"/>
</dbReference>
<keyword evidence="8" id="KW-1185">Reference proteome</keyword>
<dbReference type="GO" id="GO:0070319">
    <property type="term" value="C:Golgi to plasma membrane transport vesicle"/>
    <property type="evidence" value="ECO:0007669"/>
    <property type="project" value="TreeGrafter"/>
</dbReference>
<dbReference type="SUPFAM" id="SSF102645">
    <property type="entry name" value="CoaB-like"/>
    <property type="match status" value="1"/>
</dbReference>
<dbReference type="PANTHER" id="PTHR14430:SF0">
    <property type="entry name" value="SEC2P DOMAIN-CONTAINING PROTEIN"/>
    <property type="match status" value="1"/>
</dbReference>
<evidence type="ECO:0000313" key="8">
    <source>
        <dbReference type="Proteomes" id="UP000623467"/>
    </source>
</evidence>
<dbReference type="SUPFAM" id="SSF144284">
    <property type="entry name" value="Sec2 N-terminal region"/>
    <property type="match status" value="1"/>
</dbReference>
<dbReference type="Gene3D" id="3.40.50.10300">
    <property type="entry name" value="CoaB-like"/>
    <property type="match status" value="1"/>
</dbReference>